<dbReference type="InterPro" id="IPR013149">
    <property type="entry name" value="ADH-like_C"/>
</dbReference>
<evidence type="ECO:0000256" key="3">
    <source>
        <dbReference type="ARBA" id="ARBA00022833"/>
    </source>
</evidence>
<evidence type="ECO:0000259" key="8">
    <source>
        <dbReference type="Pfam" id="PF03446"/>
    </source>
</evidence>
<evidence type="ECO:0000313" key="12">
    <source>
        <dbReference type="Proteomes" id="UP001596512"/>
    </source>
</evidence>
<dbReference type="Gene3D" id="3.40.50.720">
    <property type="entry name" value="NAD(P)-binding Rossmann-like Domain"/>
    <property type="match status" value="2"/>
</dbReference>
<dbReference type="Gene3D" id="3.90.180.10">
    <property type="entry name" value="Medium-chain alcohol dehydrogenases, catalytic domain"/>
    <property type="match status" value="1"/>
</dbReference>
<feature type="domain" description="3-hydroxyisobutyrate dehydrogenase-like NAD-binding" evidence="10">
    <location>
        <begin position="502"/>
        <end position="622"/>
    </location>
</feature>
<dbReference type="Gene3D" id="1.10.1040.10">
    <property type="entry name" value="N-(1-d-carboxylethyl)-l-norvaline Dehydrogenase, domain 2"/>
    <property type="match status" value="1"/>
</dbReference>
<evidence type="ECO:0000256" key="4">
    <source>
        <dbReference type="ARBA" id="ARBA00023002"/>
    </source>
</evidence>
<gene>
    <name evidence="11" type="ORF">ACFQV2_24715</name>
</gene>
<dbReference type="Pfam" id="PF14833">
    <property type="entry name" value="NAD_binding_11"/>
    <property type="match status" value="1"/>
</dbReference>
<dbReference type="SUPFAM" id="SSF48179">
    <property type="entry name" value="6-phosphogluconate dehydrogenase C-terminal domain-like"/>
    <property type="match status" value="1"/>
</dbReference>
<feature type="region of interest" description="Disordered" evidence="6">
    <location>
        <begin position="261"/>
        <end position="344"/>
    </location>
</feature>
<dbReference type="InterPro" id="IPR029154">
    <property type="entry name" value="HIBADH-like_NADP-bd"/>
</dbReference>
<evidence type="ECO:0000256" key="5">
    <source>
        <dbReference type="RuleBase" id="RU361277"/>
    </source>
</evidence>
<evidence type="ECO:0000259" key="9">
    <source>
        <dbReference type="Pfam" id="PF08240"/>
    </source>
</evidence>
<comment type="similarity">
    <text evidence="5">Belongs to the zinc-containing alcohol dehydrogenase family.</text>
</comment>
<keyword evidence="12" id="KW-1185">Reference proteome</keyword>
<dbReference type="SUPFAM" id="SSF50129">
    <property type="entry name" value="GroES-like"/>
    <property type="match status" value="1"/>
</dbReference>
<dbReference type="InterPro" id="IPR002328">
    <property type="entry name" value="ADH_Zn_CS"/>
</dbReference>
<dbReference type="Pfam" id="PF00107">
    <property type="entry name" value="ADH_zinc_N"/>
    <property type="match status" value="1"/>
</dbReference>
<keyword evidence="2 5" id="KW-0479">Metal-binding</keyword>
<name>A0ABW2TQY0_9PSEU</name>
<protein>
    <submittedName>
        <fullName evidence="11">NAD(P)-binding domain-containing protein</fullName>
    </submittedName>
</protein>
<dbReference type="InterPro" id="IPR011032">
    <property type="entry name" value="GroES-like_sf"/>
</dbReference>
<dbReference type="Pfam" id="PF03446">
    <property type="entry name" value="NAD_binding_2"/>
    <property type="match status" value="1"/>
</dbReference>
<dbReference type="EMBL" id="JBHTEY010000004">
    <property type="protein sequence ID" value="MFC7616197.1"/>
    <property type="molecule type" value="Genomic_DNA"/>
</dbReference>
<feature type="domain" description="Alcohol dehydrogenase-like C-terminal" evidence="7">
    <location>
        <begin position="179"/>
        <end position="263"/>
    </location>
</feature>
<keyword evidence="3 5" id="KW-0862">Zinc</keyword>
<dbReference type="PROSITE" id="PS00059">
    <property type="entry name" value="ADH_ZINC"/>
    <property type="match status" value="1"/>
</dbReference>
<feature type="compositionally biased region" description="Low complexity" evidence="6">
    <location>
        <begin position="305"/>
        <end position="343"/>
    </location>
</feature>
<proteinExistence type="inferred from homology"/>
<dbReference type="InterPro" id="IPR050129">
    <property type="entry name" value="Zn_alcohol_dh"/>
</dbReference>
<dbReference type="InterPro" id="IPR036291">
    <property type="entry name" value="NAD(P)-bd_dom_sf"/>
</dbReference>
<dbReference type="PANTHER" id="PTHR43401:SF2">
    <property type="entry name" value="L-THREONINE 3-DEHYDROGENASE"/>
    <property type="match status" value="1"/>
</dbReference>
<feature type="domain" description="6-phosphogluconate dehydrogenase NADP-binding" evidence="8">
    <location>
        <begin position="352"/>
        <end position="498"/>
    </location>
</feature>
<comment type="cofactor">
    <cofactor evidence="1 5">
        <name>Zn(2+)</name>
        <dbReference type="ChEBI" id="CHEBI:29105"/>
    </cofactor>
</comment>
<dbReference type="Pfam" id="PF08240">
    <property type="entry name" value="ADH_N"/>
    <property type="match status" value="1"/>
</dbReference>
<feature type="domain" description="Alcohol dehydrogenase-like N-terminal" evidence="9">
    <location>
        <begin position="23"/>
        <end position="140"/>
    </location>
</feature>
<dbReference type="InterPro" id="IPR006115">
    <property type="entry name" value="6PGDH_NADP-bd"/>
</dbReference>
<evidence type="ECO:0000256" key="6">
    <source>
        <dbReference type="SAM" id="MobiDB-lite"/>
    </source>
</evidence>
<sequence length="628" mass="64020">MRAAVYHGARDIRVEQVPVPVPGRGEALVRVVRSGICGTDAAEWVNGPMTFPVERRHPASGHVGPLIPGHEFAGEVVAAAPGVEVGDLVVSGAGVWCGECARCGEGRTNQCAVYKTVGLNLHGGMAEYVAVPAKTLRPVPVGVPVDHAALAQPLAVGIHAARRSGARPGDTVVVIGAGAIGAFVLAGLRHLGVRDVVAVDFPGRRLDRAARLGARSVVPPSDTLVPDVLAVLDGRAPDVVVEASGARGQLATALRMVADGGGCSRSASPRSGRRWTSARWSSGRSPWTRRSPTSATPTCPRRWASSLTGPSGRSSSSRRSGSTSWARPSNAWRAGWSRARSSSTPAGDVVLIGFAGLGRMGRPMAAHLVRAGHTVLAHDPHVDRPPDGVTALASAAGLAEAPLTISMLPDGPSTRDLVLTGLAGACAGHLHVVMGTVGPDVVRELDRTASVDVIDAPVSGSVTMAETAAITTMVGGSAEQFARVRPVLAAMTSAQFHTGPVGSGSVAKLAVNAVLAALNQGVAEGLLLAESGGLDPEVFYGVLRASAAGAPYVGYKEAAYLAPETAGVAAPVSLIRKDLGLALALARAGRLDLPGAEAAYAVLDDATAAGLGDADMAQVLTALRLRNH</sequence>
<evidence type="ECO:0000259" key="7">
    <source>
        <dbReference type="Pfam" id="PF00107"/>
    </source>
</evidence>
<comment type="caution">
    <text evidence="11">The sequence shown here is derived from an EMBL/GenBank/DDBJ whole genome shotgun (WGS) entry which is preliminary data.</text>
</comment>
<accession>A0ABW2TQY0</accession>
<organism evidence="11 12">
    <name type="scientific">Actinokineospora soli</name>
    <dbReference type="NCBI Taxonomy" id="1048753"/>
    <lineage>
        <taxon>Bacteria</taxon>
        <taxon>Bacillati</taxon>
        <taxon>Actinomycetota</taxon>
        <taxon>Actinomycetes</taxon>
        <taxon>Pseudonocardiales</taxon>
        <taxon>Pseudonocardiaceae</taxon>
        <taxon>Actinokineospora</taxon>
    </lineage>
</organism>
<evidence type="ECO:0000256" key="2">
    <source>
        <dbReference type="ARBA" id="ARBA00022723"/>
    </source>
</evidence>
<dbReference type="InterPro" id="IPR008927">
    <property type="entry name" value="6-PGluconate_DH-like_C_sf"/>
</dbReference>
<dbReference type="InterPro" id="IPR013328">
    <property type="entry name" value="6PGD_dom2"/>
</dbReference>
<evidence type="ECO:0000256" key="1">
    <source>
        <dbReference type="ARBA" id="ARBA00001947"/>
    </source>
</evidence>
<dbReference type="SUPFAM" id="SSF51735">
    <property type="entry name" value="NAD(P)-binding Rossmann-fold domains"/>
    <property type="match status" value="2"/>
</dbReference>
<dbReference type="PANTHER" id="PTHR43401">
    <property type="entry name" value="L-THREONINE 3-DEHYDROGENASE"/>
    <property type="match status" value="1"/>
</dbReference>
<evidence type="ECO:0000313" key="11">
    <source>
        <dbReference type="EMBL" id="MFC7616197.1"/>
    </source>
</evidence>
<reference evidence="12" key="1">
    <citation type="journal article" date="2019" name="Int. J. Syst. Evol. Microbiol.">
        <title>The Global Catalogue of Microorganisms (GCM) 10K type strain sequencing project: providing services to taxonomists for standard genome sequencing and annotation.</title>
        <authorList>
            <consortium name="The Broad Institute Genomics Platform"/>
            <consortium name="The Broad Institute Genome Sequencing Center for Infectious Disease"/>
            <person name="Wu L."/>
            <person name="Ma J."/>
        </authorList>
    </citation>
    <scope>NUCLEOTIDE SEQUENCE [LARGE SCALE GENOMIC DNA]</scope>
    <source>
        <strain evidence="12">JCM 17695</strain>
    </source>
</reference>
<feature type="compositionally biased region" description="Polar residues" evidence="6">
    <location>
        <begin position="278"/>
        <end position="297"/>
    </location>
</feature>
<evidence type="ECO:0000259" key="10">
    <source>
        <dbReference type="Pfam" id="PF14833"/>
    </source>
</evidence>
<keyword evidence="4" id="KW-0560">Oxidoreductase</keyword>
<dbReference type="Proteomes" id="UP001596512">
    <property type="component" value="Unassembled WGS sequence"/>
</dbReference>
<dbReference type="InterPro" id="IPR013154">
    <property type="entry name" value="ADH-like_N"/>
</dbReference>